<dbReference type="SUPFAM" id="SSF103473">
    <property type="entry name" value="MFS general substrate transporter"/>
    <property type="match status" value="1"/>
</dbReference>
<feature type="transmembrane region" description="Helical" evidence="7">
    <location>
        <begin position="150"/>
        <end position="169"/>
    </location>
</feature>
<feature type="transmembrane region" description="Helical" evidence="7">
    <location>
        <begin position="405"/>
        <end position="429"/>
    </location>
</feature>
<dbReference type="PANTHER" id="PTHR42718">
    <property type="entry name" value="MAJOR FACILITATOR SUPERFAMILY MULTIDRUG TRANSPORTER MFSC"/>
    <property type="match status" value="1"/>
</dbReference>
<dbReference type="GO" id="GO:0022857">
    <property type="term" value="F:transmembrane transporter activity"/>
    <property type="evidence" value="ECO:0007669"/>
    <property type="project" value="InterPro"/>
</dbReference>
<dbReference type="Proteomes" id="UP000487268">
    <property type="component" value="Unassembled WGS sequence"/>
</dbReference>
<feature type="transmembrane region" description="Helical" evidence="7">
    <location>
        <begin position="344"/>
        <end position="360"/>
    </location>
</feature>
<feature type="transmembrane region" description="Helical" evidence="7">
    <location>
        <begin position="58"/>
        <end position="75"/>
    </location>
</feature>
<evidence type="ECO:0000256" key="6">
    <source>
        <dbReference type="ARBA" id="ARBA00023136"/>
    </source>
</evidence>
<organism evidence="9 10">
    <name type="scientific">Actinomadura macrotermitis</name>
    <dbReference type="NCBI Taxonomy" id="2585200"/>
    <lineage>
        <taxon>Bacteria</taxon>
        <taxon>Bacillati</taxon>
        <taxon>Actinomycetota</taxon>
        <taxon>Actinomycetes</taxon>
        <taxon>Streptosporangiales</taxon>
        <taxon>Thermomonosporaceae</taxon>
        <taxon>Actinomadura</taxon>
    </lineage>
</organism>
<keyword evidence="2" id="KW-0813">Transport</keyword>
<dbReference type="InterPro" id="IPR011701">
    <property type="entry name" value="MFS"/>
</dbReference>
<keyword evidence="4 7" id="KW-0812">Transmembrane</keyword>
<dbReference type="Gene3D" id="1.20.1250.20">
    <property type="entry name" value="MFS general substrate transporter like domains"/>
    <property type="match status" value="1"/>
</dbReference>
<dbReference type="InterPro" id="IPR036259">
    <property type="entry name" value="MFS_trans_sf"/>
</dbReference>
<keyword evidence="3" id="KW-1003">Cell membrane</keyword>
<evidence type="ECO:0000256" key="3">
    <source>
        <dbReference type="ARBA" id="ARBA00022475"/>
    </source>
</evidence>
<feature type="transmembrane region" description="Helical" evidence="7">
    <location>
        <begin position="175"/>
        <end position="197"/>
    </location>
</feature>
<dbReference type="PANTHER" id="PTHR42718:SF46">
    <property type="entry name" value="BLR6921 PROTEIN"/>
    <property type="match status" value="1"/>
</dbReference>
<keyword evidence="10" id="KW-1185">Reference proteome</keyword>
<comment type="subcellular location">
    <subcellularLocation>
        <location evidence="1">Cell membrane</location>
        <topology evidence="1">Multi-pass membrane protein</topology>
    </subcellularLocation>
</comment>
<feature type="transmembrane region" description="Helical" evidence="7">
    <location>
        <begin position="278"/>
        <end position="302"/>
    </location>
</feature>
<feature type="transmembrane region" description="Helical" evidence="7">
    <location>
        <begin position="87"/>
        <end position="106"/>
    </location>
</feature>
<dbReference type="Gene3D" id="1.20.1720.10">
    <property type="entry name" value="Multidrug resistance protein D"/>
    <property type="match status" value="1"/>
</dbReference>
<evidence type="ECO:0000256" key="1">
    <source>
        <dbReference type="ARBA" id="ARBA00004651"/>
    </source>
</evidence>
<dbReference type="PROSITE" id="PS50850">
    <property type="entry name" value="MFS"/>
    <property type="match status" value="1"/>
</dbReference>
<feature type="transmembrane region" description="Helical" evidence="7">
    <location>
        <begin position="240"/>
        <end position="257"/>
    </location>
</feature>
<dbReference type="AlphaFoldDB" id="A0A7K0BVY6"/>
<feature type="transmembrane region" description="Helical" evidence="7">
    <location>
        <begin position="209"/>
        <end position="228"/>
    </location>
</feature>
<dbReference type="EMBL" id="WEGH01000002">
    <property type="protein sequence ID" value="MQY05062.1"/>
    <property type="molecule type" value="Genomic_DNA"/>
</dbReference>
<feature type="transmembrane region" description="Helical" evidence="7">
    <location>
        <begin position="449"/>
        <end position="470"/>
    </location>
</feature>
<dbReference type="GO" id="GO:0005886">
    <property type="term" value="C:plasma membrane"/>
    <property type="evidence" value="ECO:0007669"/>
    <property type="project" value="UniProtKB-SubCell"/>
</dbReference>
<keyword evidence="6 7" id="KW-0472">Membrane</keyword>
<dbReference type="InterPro" id="IPR005829">
    <property type="entry name" value="Sugar_transporter_CS"/>
</dbReference>
<evidence type="ECO:0000256" key="2">
    <source>
        <dbReference type="ARBA" id="ARBA00022448"/>
    </source>
</evidence>
<dbReference type="CDD" id="cd17321">
    <property type="entry name" value="MFS_MMR_MDR_like"/>
    <property type="match status" value="1"/>
</dbReference>
<evidence type="ECO:0000313" key="9">
    <source>
        <dbReference type="EMBL" id="MQY05062.1"/>
    </source>
</evidence>
<protein>
    <submittedName>
        <fullName evidence="9">Putative MFS-type transporter EfpA</fullName>
    </submittedName>
</protein>
<feature type="transmembrane region" description="Helical" evidence="7">
    <location>
        <begin position="372"/>
        <end position="393"/>
    </location>
</feature>
<evidence type="ECO:0000256" key="4">
    <source>
        <dbReference type="ARBA" id="ARBA00022692"/>
    </source>
</evidence>
<proteinExistence type="predicted"/>
<evidence type="ECO:0000259" key="8">
    <source>
        <dbReference type="PROSITE" id="PS50850"/>
    </source>
</evidence>
<evidence type="ECO:0000256" key="7">
    <source>
        <dbReference type="SAM" id="Phobius"/>
    </source>
</evidence>
<evidence type="ECO:0000313" key="10">
    <source>
        <dbReference type="Proteomes" id="UP000487268"/>
    </source>
</evidence>
<dbReference type="RefSeq" id="WP_153533183.1">
    <property type="nucleotide sequence ID" value="NZ_WEGH01000002.1"/>
</dbReference>
<dbReference type="InterPro" id="IPR020846">
    <property type="entry name" value="MFS_dom"/>
</dbReference>
<feature type="transmembrane region" description="Helical" evidence="7">
    <location>
        <begin position="314"/>
        <end position="332"/>
    </location>
</feature>
<dbReference type="Pfam" id="PF07690">
    <property type="entry name" value="MFS_1"/>
    <property type="match status" value="1"/>
</dbReference>
<evidence type="ECO:0000256" key="5">
    <source>
        <dbReference type="ARBA" id="ARBA00022989"/>
    </source>
</evidence>
<comment type="caution">
    <text evidence="9">The sequence shown here is derived from an EMBL/GenBank/DDBJ whole genome shotgun (WGS) entry which is preliminary data.</text>
</comment>
<keyword evidence="5 7" id="KW-1133">Transmembrane helix</keyword>
<reference evidence="9 10" key="1">
    <citation type="submission" date="2019-10" db="EMBL/GenBank/DDBJ databases">
        <title>Actinomadura rubteroloni sp. nov. and Actinomadura macrotermitis sp. nov., isolated from the gut of fungus growing-termite Macrotermes natalensis.</title>
        <authorList>
            <person name="Benndorf R."/>
            <person name="Martin K."/>
            <person name="Kuefner M."/>
            <person name="De Beer W."/>
            <person name="Kaster A.-K."/>
            <person name="Vollmers J."/>
            <person name="Poulsen M."/>
            <person name="Beemelmanns C."/>
        </authorList>
    </citation>
    <scope>NUCLEOTIDE SEQUENCE [LARGE SCALE GENOMIC DNA]</scope>
    <source>
        <strain evidence="9 10">RB68</strain>
    </source>
</reference>
<feature type="domain" description="Major facilitator superfamily (MFS) profile" evidence="8">
    <location>
        <begin position="22"/>
        <end position="475"/>
    </location>
</feature>
<feature type="transmembrane region" description="Helical" evidence="7">
    <location>
        <begin position="22"/>
        <end position="46"/>
    </location>
</feature>
<accession>A0A7K0BVY6</accession>
<dbReference type="InterPro" id="IPR004638">
    <property type="entry name" value="EmrB-like"/>
</dbReference>
<gene>
    <name evidence="9" type="primary">efpA_2</name>
    <name evidence="9" type="ORF">ACRB68_31250</name>
</gene>
<dbReference type="OrthoDB" id="4325372at2"/>
<name>A0A7K0BVY6_9ACTN</name>
<dbReference type="NCBIfam" id="TIGR00711">
    <property type="entry name" value="efflux_EmrB"/>
    <property type="match status" value="1"/>
</dbReference>
<feature type="transmembrane region" description="Helical" evidence="7">
    <location>
        <begin position="118"/>
        <end position="138"/>
    </location>
</feature>
<dbReference type="PROSITE" id="PS00216">
    <property type="entry name" value="SUGAR_TRANSPORT_1"/>
    <property type="match status" value="1"/>
</dbReference>
<sequence>MSTTTRDPAGTPPKPAQGSRQLLMLLCGAQFMILLDASIVNVALPAISRDLGFGHGNLQWIVNAYTLAFAGFLLLGGRLADILGRKFLFQSGIILFTIASLAGGVAQDEGTLLAARALQGLGAALLAPSILTILTTTYSEGQARAKAMGAWTASSGVGFAAGALFGGVLVEVANWRWTLLINIPFGIAGLAVAQKAIPATPRPPRRARLDVLGVLLSTAGLLSLTYGAVSSGERGWSSPVTWGTLLAGVVLLGWFVVHETAVAREPIMPLRLLTVRSVAAANLTMFWISAAVYPSLFVLSLYVQNVLGYSALKAGLAFLAPTIAMAATSQFAARLNMRVGPRTLLLIAAALGSTGLAWLTQVSAGGSFLSDVLAPSVLTFLGLGLANAPLAMAAMSGVAPNEAGLASGILNTTRQVGISLGLAVIATVAADTTRNSHASDPLHNLTAGYGAAFGVAAGLAVLALLCAFFLPGATRAAPRPAPAPATEPTP</sequence>